<proteinExistence type="predicted"/>
<comment type="caution">
    <text evidence="2">The sequence shown here is derived from an EMBL/GenBank/DDBJ whole genome shotgun (WGS) entry which is preliminary data.</text>
</comment>
<evidence type="ECO:0000256" key="1">
    <source>
        <dbReference type="SAM" id="MobiDB-lite"/>
    </source>
</evidence>
<name>A0AAE0P1W9_SORBR</name>
<evidence type="ECO:0000313" key="2">
    <source>
        <dbReference type="EMBL" id="KAK3391652.1"/>
    </source>
</evidence>
<accession>A0AAE0P1W9</accession>
<sequence>MSSTREIPYITSAHGGDKFELAHRQRMERMDGCKVIRMPPRIKLDKEHTDHPYFNVQKIILMRRFLSDNNVDLAQLLPALVVRDHENPPTEGLLLATAYNATILDQQRKIMRKRGDEPFTFCNINVECGPRCKFRVKRDENLPKGGCICHDIVKTYLDEDPNTGHNAILAESRLYLQYGPLPEWRKDHTWDECVQKVKEIVHDNMDEAVGMLEDWIAMVPSRPPRTHFDEKCQALDVQYKILHCLLTLGNSIKQAIKSDKKMWGDLEDCFMEIFKHFNEKDLYRLRTEDDGIWFEMFGHVCDWAEKEHIFPRLGEARQAIANASPPYEDSEEVGEQGFNGLE</sequence>
<evidence type="ECO:0000313" key="3">
    <source>
        <dbReference type="Proteomes" id="UP001281003"/>
    </source>
</evidence>
<feature type="region of interest" description="Disordered" evidence="1">
    <location>
        <begin position="323"/>
        <end position="342"/>
    </location>
</feature>
<dbReference type="AlphaFoldDB" id="A0AAE0P1W9"/>
<reference evidence="2" key="2">
    <citation type="submission" date="2023-07" db="EMBL/GenBank/DDBJ databases">
        <authorList>
            <consortium name="Lawrence Berkeley National Laboratory"/>
            <person name="Haridas S."/>
            <person name="Hensen N."/>
            <person name="Bonometti L."/>
            <person name="Westerberg I."/>
            <person name="Brannstrom I.O."/>
            <person name="Guillou S."/>
            <person name="Cros-Aarteil S."/>
            <person name="Calhoun S."/>
            <person name="Kuo A."/>
            <person name="Mondo S."/>
            <person name="Pangilinan J."/>
            <person name="Riley R."/>
            <person name="LaButti K."/>
            <person name="Andreopoulos B."/>
            <person name="Lipzen A."/>
            <person name="Chen C."/>
            <person name="Yanf M."/>
            <person name="Daum C."/>
            <person name="Ng V."/>
            <person name="Clum A."/>
            <person name="Steindorff A."/>
            <person name="Ohm R."/>
            <person name="Martin F."/>
            <person name="Silar P."/>
            <person name="Natvig D."/>
            <person name="Lalanne C."/>
            <person name="Gautier V."/>
            <person name="Ament-velasquez S.L."/>
            <person name="Kruys A."/>
            <person name="Hutchinson M.I."/>
            <person name="Powell A.J."/>
            <person name="Barry K."/>
            <person name="Miller A.N."/>
            <person name="Grigoriev I.V."/>
            <person name="Debuchy R."/>
            <person name="Gladieux P."/>
            <person name="Thoren M.H."/>
            <person name="Johannesson H."/>
        </authorList>
    </citation>
    <scope>NUCLEOTIDE SEQUENCE</scope>
    <source>
        <strain evidence="2">FGSC 1904</strain>
    </source>
</reference>
<organism evidence="2 3">
    <name type="scientific">Sordaria brevicollis</name>
    <dbReference type="NCBI Taxonomy" id="83679"/>
    <lineage>
        <taxon>Eukaryota</taxon>
        <taxon>Fungi</taxon>
        <taxon>Dikarya</taxon>
        <taxon>Ascomycota</taxon>
        <taxon>Pezizomycotina</taxon>
        <taxon>Sordariomycetes</taxon>
        <taxon>Sordariomycetidae</taxon>
        <taxon>Sordariales</taxon>
        <taxon>Sordariaceae</taxon>
        <taxon>Sordaria</taxon>
    </lineage>
</organism>
<reference evidence="2" key="1">
    <citation type="journal article" date="2023" name="Mol. Phylogenet. Evol.">
        <title>Genome-scale phylogeny and comparative genomics of the fungal order Sordariales.</title>
        <authorList>
            <person name="Hensen N."/>
            <person name="Bonometti L."/>
            <person name="Westerberg I."/>
            <person name="Brannstrom I.O."/>
            <person name="Guillou S."/>
            <person name="Cros-Aarteil S."/>
            <person name="Calhoun S."/>
            <person name="Haridas S."/>
            <person name="Kuo A."/>
            <person name="Mondo S."/>
            <person name="Pangilinan J."/>
            <person name="Riley R."/>
            <person name="LaButti K."/>
            <person name="Andreopoulos B."/>
            <person name="Lipzen A."/>
            <person name="Chen C."/>
            <person name="Yan M."/>
            <person name="Daum C."/>
            <person name="Ng V."/>
            <person name="Clum A."/>
            <person name="Steindorff A."/>
            <person name="Ohm R.A."/>
            <person name="Martin F."/>
            <person name="Silar P."/>
            <person name="Natvig D.O."/>
            <person name="Lalanne C."/>
            <person name="Gautier V."/>
            <person name="Ament-Velasquez S.L."/>
            <person name="Kruys A."/>
            <person name="Hutchinson M.I."/>
            <person name="Powell A.J."/>
            <person name="Barry K."/>
            <person name="Miller A.N."/>
            <person name="Grigoriev I.V."/>
            <person name="Debuchy R."/>
            <person name="Gladieux P."/>
            <person name="Hiltunen Thoren M."/>
            <person name="Johannesson H."/>
        </authorList>
    </citation>
    <scope>NUCLEOTIDE SEQUENCE</scope>
    <source>
        <strain evidence="2">FGSC 1904</strain>
    </source>
</reference>
<dbReference type="EMBL" id="JAUTDP010000013">
    <property type="protein sequence ID" value="KAK3391652.1"/>
    <property type="molecule type" value="Genomic_DNA"/>
</dbReference>
<keyword evidence="3" id="KW-1185">Reference proteome</keyword>
<gene>
    <name evidence="2" type="ORF">B0T20DRAFT_84946</name>
</gene>
<dbReference type="Proteomes" id="UP001281003">
    <property type="component" value="Unassembled WGS sequence"/>
</dbReference>
<protein>
    <submittedName>
        <fullName evidence="2">Uncharacterized protein</fullName>
    </submittedName>
</protein>